<dbReference type="RefSeq" id="WP_344778291.1">
    <property type="nucleotide sequence ID" value="NZ_BAABBX010000016.1"/>
</dbReference>
<evidence type="ECO:0000256" key="4">
    <source>
        <dbReference type="SAM" id="MobiDB-lite"/>
    </source>
</evidence>
<evidence type="ECO:0000256" key="2">
    <source>
        <dbReference type="ARBA" id="ARBA00022741"/>
    </source>
</evidence>
<keyword evidence="1" id="KW-0813">Transport</keyword>
<feature type="transmembrane region" description="Helical" evidence="5">
    <location>
        <begin position="93"/>
        <end position="111"/>
    </location>
</feature>
<comment type="caution">
    <text evidence="7">The sequence shown here is derived from an EMBL/GenBank/DDBJ whole genome shotgun (WGS) entry which is preliminary data.</text>
</comment>
<proteinExistence type="predicted"/>
<name>A0ABP8AZJ9_9MICO</name>
<dbReference type="InterPro" id="IPR003593">
    <property type="entry name" value="AAA+_ATPase"/>
</dbReference>
<dbReference type="InterPro" id="IPR015856">
    <property type="entry name" value="ABC_transpr_CbiO/EcfA_su"/>
</dbReference>
<dbReference type="SMART" id="SM00382">
    <property type="entry name" value="AAA"/>
    <property type="match status" value="2"/>
</dbReference>
<keyword evidence="5" id="KW-1133">Transmembrane helix</keyword>
<keyword evidence="2" id="KW-0547">Nucleotide-binding</keyword>
<dbReference type="InterPro" id="IPR003439">
    <property type="entry name" value="ABC_transporter-like_ATP-bd"/>
</dbReference>
<feature type="domain" description="ABC transporter" evidence="6">
    <location>
        <begin position="458"/>
        <end position="694"/>
    </location>
</feature>
<organism evidence="7 8">
    <name type="scientific">Gryllotalpicola kribbensis</name>
    <dbReference type="NCBI Taxonomy" id="993084"/>
    <lineage>
        <taxon>Bacteria</taxon>
        <taxon>Bacillati</taxon>
        <taxon>Actinomycetota</taxon>
        <taxon>Actinomycetes</taxon>
        <taxon>Micrococcales</taxon>
        <taxon>Microbacteriaceae</taxon>
        <taxon>Gryllotalpicola</taxon>
    </lineage>
</organism>
<dbReference type="SUPFAM" id="SSF52540">
    <property type="entry name" value="P-loop containing nucleoside triphosphate hydrolases"/>
    <property type="match status" value="2"/>
</dbReference>
<dbReference type="InterPro" id="IPR027417">
    <property type="entry name" value="P-loop_NTPase"/>
</dbReference>
<dbReference type="PANTHER" id="PTHR24220:SF684">
    <property type="entry name" value="FE(3+) IONS IMPORT ATP-BINDING PROTEIN FBPC"/>
    <property type="match status" value="1"/>
</dbReference>
<dbReference type="EMBL" id="BAABBX010000016">
    <property type="protein sequence ID" value="GAA4194403.1"/>
    <property type="molecule type" value="Genomic_DNA"/>
</dbReference>
<evidence type="ECO:0000256" key="5">
    <source>
        <dbReference type="SAM" id="Phobius"/>
    </source>
</evidence>
<gene>
    <name evidence="7" type="ORF">GCM10022288_29820</name>
</gene>
<keyword evidence="5" id="KW-0812">Transmembrane</keyword>
<dbReference type="Pfam" id="PF00005">
    <property type="entry name" value="ABC_tran"/>
    <property type="match status" value="2"/>
</dbReference>
<evidence type="ECO:0000256" key="1">
    <source>
        <dbReference type="ARBA" id="ARBA00022448"/>
    </source>
</evidence>
<feature type="domain" description="ABC transporter" evidence="6">
    <location>
        <begin position="205"/>
        <end position="446"/>
    </location>
</feature>
<keyword evidence="8" id="KW-1185">Reference proteome</keyword>
<dbReference type="CDD" id="cd03225">
    <property type="entry name" value="ABC_cobalt_CbiO_domain1"/>
    <property type="match status" value="2"/>
</dbReference>
<dbReference type="Proteomes" id="UP001500213">
    <property type="component" value="Unassembled WGS sequence"/>
</dbReference>
<feature type="region of interest" description="Disordered" evidence="4">
    <location>
        <begin position="553"/>
        <end position="579"/>
    </location>
</feature>
<evidence type="ECO:0000259" key="6">
    <source>
        <dbReference type="PROSITE" id="PS50893"/>
    </source>
</evidence>
<keyword evidence="3" id="KW-0067">ATP-binding</keyword>
<evidence type="ECO:0000256" key="3">
    <source>
        <dbReference type="ARBA" id="ARBA00022840"/>
    </source>
</evidence>
<accession>A0ABP8AZJ9</accession>
<dbReference type="PROSITE" id="PS00211">
    <property type="entry name" value="ABC_TRANSPORTER_1"/>
    <property type="match status" value="1"/>
</dbReference>
<sequence length="694" mass="71733">MPTGLEPRQRARRTALASLRAHVRLRFRAAPLRQSVIFAAVFVVARVVYGAVFAGAAGTGIRLLDLPLISLPAPFTGVQLLGPVTADGIGRLLLSAAPFTAVIVGFGLLNALVDVRPWFAAAAQRGPLRSFARALVIAWQTLPALAGALRRAARAARLRGEPPGPHVLVPVLEDAIERAVALAASLELRGFAASRRAEPDCAVPVRVREAVLSRPQERPGWAVTIPSLDLAPGQLTVLAGSTGAGKSTVLDALSGVFQHADAGAQSGLVAVGGVDRATTPPRETAGFVGAVAQRVRPGFVGETVAEEVGFALSLRGIAAVIVADRVAEVCGRLGIAHLVERPVAELSAGEAELVAIAAAVAEHPTVLLVDEPLAELDAVARPRIVAALAALAHEAGVCVVVAEHRTAWFGAVADRWLALGADGELRETSGAPATSAAPDVGAREHGSAALASHEEIVAEVREVTVRHERRVAVDRISLEVARGEIVALTGPNGAGKSSLLDAIALPAEAGRVFALGDDVHALRPRDRRAAVALVPEGLEDLFVTDSVAAECRRADRRSTASRRGRGARTASSRPRRAGGAATLERFARLVGADSAALLGSLAEAHPRDLSGGQRVCLAIALQLAAHPAVLLVDEPARGLDPNARAEVTAALARAASDGTAVVFATHEAEFAASLAQRTIRLEGGRLAEPQAVSA</sequence>
<evidence type="ECO:0000313" key="8">
    <source>
        <dbReference type="Proteomes" id="UP001500213"/>
    </source>
</evidence>
<keyword evidence="5" id="KW-0472">Membrane</keyword>
<protein>
    <recommendedName>
        <fullName evidence="6">ABC transporter domain-containing protein</fullName>
    </recommendedName>
</protein>
<reference evidence="8" key="1">
    <citation type="journal article" date="2019" name="Int. J. Syst. Evol. Microbiol.">
        <title>The Global Catalogue of Microorganisms (GCM) 10K type strain sequencing project: providing services to taxonomists for standard genome sequencing and annotation.</title>
        <authorList>
            <consortium name="The Broad Institute Genomics Platform"/>
            <consortium name="The Broad Institute Genome Sequencing Center for Infectious Disease"/>
            <person name="Wu L."/>
            <person name="Ma J."/>
        </authorList>
    </citation>
    <scope>NUCLEOTIDE SEQUENCE [LARGE SCALE GENOMIC DNA]</scope>
    <source>
        <strain evidence="8">JCM 17593</strain>
    </source>
</reference>
<dbReference type="PROSITE" id="PS50893">
    <property type="entry name" value="ABC_TRANSPORTER_2"/>
    <property type="match status" value="2"/>
</dbReference>
<feature type="compositionally biased region" description="Low complexity" evidence="4">
    <location>
        <begin position="567"/>
        <end position="579"/>
    </location>
</feature>
<dbReference type="Gene3D" id="3.40.50.300">
    <property type="entry name" value="P-loop containing nucleotide triphosphate hydrolases"/>
    <property type="match status" value="2"/>
</dbReference>
<evidence type="ECO:0000313" key="7">
    <source>
        <dbReference type="EMBL" id="GAA4194403.1"/>
    </source>
</evidence>
<dbReference type="InterPro" id="IPR015854">
    <property type="entry name" value="ABC_transpr_LolD-like"/>
</dbReference>
<dbReference type="InterPro" id="IPR017871">
    <property type="entry name" value="ABC_transporter-like_CS"/>
</dbReference>
<feature type="transmembrane region" description="Helical" evidence="5">
    <location>
        <begin position="36"/>
        <end position="57"/>
    </location>
</feature>
<dbReference type="PANTHER" id="PTHR24220">
    <property type="entry name" value="IMPORT ATP-BINDING PROTEIN"/>
    <property type="match status" value="1"/>
</dbReference>
<feature type="transmembrane region" description="Helical" evidence="5">
    <location>
        <begin position="131"/>
        <end position="149"/>
    </location>
</feature>